<dbReference type="GO" id="GO:0006890">
    <property type="term" value="P:retrograde vesicle-mediated transport, Golgi to endoplasmic reticulum"/>
    <property type="evidence" value="ECO:0007669"/>
    <property type="project" value="UniProtKB-UniRule"/>
</dbReference>
<keyword evidence="8 11" id="KW-0333">Golgi apparatus</keyword>
<evidence type="ECO:0000256" key="1">
    <source>
        <dbReference type="ARBA" id="ARBA00004255"/>
    </source>
</evidence>
<gene>
    <name evidence="12" type="ORF">B9Z19DRAFT_983059</name>
</gene>
<evidence type="ECO:0000256" key="9">
    <source>
        <dbReference type="ARBA" id="ARBA00023136"/>
    </source>
</evidence>
<protein>
    <recommendedName>
        <fullName evidence="11">Coatomer subunit epsilon</fullName>
    </recommendedName>
</protein>
<dbReference type="OrthoDB" id="310217at2759"/>
<dbReference type="InterPro" id="IPR011990">
    <property type="entry name" value="TPR-like_helical_dom_sf"/>
</dbReference>
<keyword evidence="5 11" id="KW-0963">Cytoplasm</keyword>
<dbReference type="PIRSF" id="PIRSF016478">
    <property type="entry name" value="Coatomer_esu"/>
    <property type="match status" value="1"/>
</dbReference>
<dbReference type="GO" id="GO:0000139">
    <property type="term" value="C:Golgi membrane"/>
    <property type="evidence" value="ECO:0007669"/>
    <property type="project" value="UniProtKB-SubCell"/>
</dbReference>
<evidence type="ECO:0000313" key="13">
    <source>
        <dbReference type="Proteomes" id="UP000244722"/>
    </source>
</evidence>
<comment type="similarity">
    <text evidence="3 11">Belongs to the COPE family.</text>
</comment>
<evidence type="ECO:0000256" key="2">
    <source>
        <dbReference type="ARBA" id="ARBA00004347"/>
    </source>
</evidence>
<keyword evidence="10 11" id="KW-0968">Cytoplasmic vesicle</keyword>
<keyword evidence="7 11" id="KW-0653">Protein transport</keyword>
<sequence length="297" mass="32091">MDPFSSEGELLTIHNLFHGGRYSAVINHDTSGLSAENSIPSRVYKIRSQIATGQAAEVAAELEGEDSPDLAVLKAFAEYSQGNTEDAIHTVESLVGSSSDNATVQIIGATVLHLEGRSEEALTLLSKHQGSLEAVALVVQIRLSQNRTDLALKEVLNAKRWAQDSLLVNLAESWVGLRIGGEKYQQAYYVYEELAQAPSTSTPSALIGQAVAELHLGRLPEAEVALQQALEKDPKHADALANMIVLSILAGKEPNEFNENLSLLRDAAPSHPFLTNVAQKSELFDRAAARYTARVRA</sequence>
<dbReference type="GO" id="GO:0015031">
    <property type="term" value="P:protein transport"/>
    <property type="evidence" value="ECO:0007669"/>
    <property type="project" value="UniProtKB-UniRule"/>
</dbReference>
<keyword evidence="4 11" id="KW-0813">Transport</keyword>
<keyword evidence="13" id="KW-1185">Reference proteome</keyword>
<proteinExistence type="inferred from homology"/>
<comment type="caution">
    <text evidence="12">The sequence shown here is derived from an EMBL/GenBank/DDBJ whole genome shotgun (WGS) entry which is preliminary data.</text>
</comment>
<dbReference type="PANTHER" id="PTHR10805">
    <property type="entry name" value="COATOMER SUBUNIT EPSILON"/>
    <property type="match status" value="1"/>
</dbReference>
<evidence type="ECO:0000256" key="10">
    <source>
        <dbReference type="ARBA" id="ARBA00023329"/>
    </source>
</evidence>
<dbReference type="InterPro" id="IPR006822">
    <property type="entry name" value="Coatomer_esu"/>
</dbReference>
<keyword evidence="9 11" id="KW-0472">Membrane</keyword>
<dbReference type="GO" id="GO:0030126">
    <property type="term" value="C:COPI vesicle coat"/>
    <property type="evidence" value="ECO:0007669"/>
    <property type="project" value="TreeGrafter"/>
</dbReference>
<comment type="subcellular location">
    <subcellularLocation>
        <location evidence="2">Cytoplasmic vesicle</location>
        <location evidence="2">COPI-coated vesicle membrane</location>
        <topology evidence="2">Peripheral membrane protein</topology>
        <orientation evidence="2">Cytoplasmic side</orientation>
    </subcellularLocation>
    <subcellularLocation>
        <location evidence="1">Golgi apparatus membrane</location>
        <topology evidence="1">Peripheral membrane protein</topology>
        <orientation evidence="1">Cytoplasmic side</orientation>
    </subcellularLocation>
</comment>
<evidence type="ECO:0000256" key="3">
    <source>
        <dbReference type="ARBA" id="ARBA00008827"/>
    </source>
</evidence>
<dbReference type="EMBL" id="NESQ01000118">
    <property type="protein sequence ID" value="PUU78456.1"/>
    <property type="molecule type" value="Genomic_DNA"/>
</dbReference>
<keyword evidence="6 11" id="KW-0931">ER-Golgi transport</keyword>
<dbReference type="STRING" id="42251.A0A2T6ZSK9"/>
<evidence type="ECO:0000256" key="8">
    <source>
        <dbReference type="ARBA" id="ARBA00023034"/>
    </source>
</evidence>
<comment type="function">
    <text evidence="11">The coatomer is a cytosolic protein complex that binds to dilysine motifs and reversibly associates with Golgi non-clathrin-coated vesicles, which further mediate biosynthetic protein transport from the ER, via the Golgi up to the trans Golgi network. The coatomer complex is required for budding from Golgi membranes, and is essential for the retrograde Golgi-to-ER transport of dilysine-tagged proteins.</text>
</comment>
<evidence type="ECO:0000256" key="6">
    <source>
        <dbReference type="ARBA" id="ARBA00022892"/>
    </source>
</evidence>
<evidence type="ECO:0000313" key="12">
    <source>
        <dbReference type="EMBL" id="PUU78456.1"/>
    </source>
</evidence>
<dbReference type="InterPro" id="IPR019734">
    <property type="entry name" value="TPR_rpt"/>
</dbReference>
<dbReference type="GO" id="GO:0006891">
    <property type="term" value="P:intra-Golgi vesicle-mediated transport"/>
    <property type="evidence" value="ECO:0007669"/>
    <property type="project" value="TreeGrafter"/>
</dbReference>
<evidence type="ECO:0000256" key="7">
    <source>
        <dbReference type="ARBA" id="ARBA00022927"/>
    </source>
</evidence>
<dbReference type="AlphaFoldDB" id="A0A2T6ZSK9"/>
<name>A0A2T6ZSK9_TUBBO</name>
<evidence type="ECO:0000256" key="4">
    <source>
        <dbReference type="ARBA" id="ARBA00022448"/>
    </source>
</evidence>
<evidence type="ECO:0000256" key="11">
    <source>
        <dbReference type="PIRNR" id="PIRNR016478"/>
    </source>
</evidence>
<dbReference type="GO" id="GO:0005198">
    <property type="term" value="F:structural molecule activity"/>
    <property type="evidence" value="ECO:0007669"/>
    <property type="project" value="UniProtKB-UniRule"/>
</dbReference>
<evidence type="ECO:0000256" key="5">
    <source>
        <dbReference type="ARBA" id="ARBA00022490"/>
    </source>
</evidence>
<dbReference type="GO" id="GO:0006888">
    <property type="term" value="P:endoplasmic reticulum to Golgi vesicle-mediated transport"/>
    <property type="evidence" value="ECO:0007669"/>
    <property type="project" value="TreeGrafter"/>
</dbReference>
<accession>A0A2T6ZSK9</accession>
<dbReference type="Proteomes" id="UP000244722">
    <property type="component" value="Unassembled WGS sequence"/>
</dbReference>
<dbReference type="SUPFAM" id="SSF48452">
    <property type="entry name" value="TPR-like"/>
    <property type="match status" value="1"/>
</dbReference>
<dbReference type="Gene3D" id="1.25.40.10">
    <property type="entry name" value="Tetratricopeptide repeat domain"/>
    <property type="match status" value="1"/>
</dbReference>
<reference evidence="12 13" key="1">
    <citation type="submission" date="2017-04" db="EMBL/GenBank/DDBJ databases">
        <title>Draft genome sequence of Tuber borchii Vittad., a whitish edible truffle.</title>
        <authorList>
            <consortium name="DOE Joint Genome Institute"/>
            <person name="Murat C."/>
            <person name="Kuo A."/>
            <person name="Barry K.W."/>
            <person name="Clum A."/>
            <person name="Dockter R.B."/>
            <person name="Fauchery L."/>
            <person name="Iotti M."/>
            <person name="Kohler A."/>
            <person name="Labutti K."/>
            <person name="Lindquist E.A."/>
            <person name="Lipzen A."/>
            <person name="Ohm R.A."/>
            <person name="Wang M."/>
            <person name="Grigoriev I.V."/>
            <person name="Zambonelli A."/>
            <person name="Martin F.M."/>
        </authorList>
    </citation>
    <scope>NUCLEOTIDE SEQUENCE [LARGE SCALE GENOMIC DNA]</scope>
    <source>
        <strain evidence="12 13">Tbo3840</strain>
    </source>
</reference>
<dbReference type="SMART" id="SM00028">
    <property type="entry name" value="TPR"/>
    <property type="match status" value="1"/>
</dbReference>
<dbReference type="Pfam" id="PF04733">
    <property type="entry name" value="Coatomer_E"/>
    <property type="match status" value="1"/>
</dbReference>
<organism evidence="12 13">
    <name type="scientific">Tuber borchii</name>
    <name type="common">White truffle</name>
    <dbReference type="NCBI Taxonomy" id="42251"/>
    <lineage>
        <taxon>Eukaryota</taxon>
        <taxon>Fungi</taxon>
        <taxon>Dikarya</taxon>
        <taxon>Ascomycota</taxon>
        <taxon>Pezizomycotina</taxon>
        <taxon>Pezizomycetes</taxon>
        <taxon>Pezizales</taxon>
        <taxon>Tuberaceae</taxon>
        <taxon>Tuber</taxon>
    </lineage>
</organism>
<dbReference type="PANTHER" id="PTHR10805:SF0">
    <property type="entry name" value="COATOMER SUBUNIT EPSILON"/>
    <property type="match status" value="1"/>
</dbReference>